<evidence type="ECO:0000256" key="2">
    <source>
        <dbReference type="ARBA" id="ARBA00022485"/>
    </source>
</evidence>
<dbReference type="EMBL" id="LGHE01000076">
    <property type="protein sequence ID" value="KUL02019.1"/>
    <property type="molecule type" value="Genomic_DNA"/>
</dbReference>
<reference evidence="9" key="1">
    <citation type="journal article" date="2015" name="MBio">
        <title>Genome-Resolved Metagenomic Analysis Reveals Roles for Candidate Phyla and Other Microbial Community Members in Biogeochemical Transformations in Oil Reservoirs.</title>
        <authorList>
            <person name="Hu P."/>
            <person name="Tom L."/>
            <person name="Singh A."/>
            <person name="Thomas B.C."/>
            <person name="Baker B.J."/>
            <person name="Piceno Y.M."/>
            <person name="Andersen G.L."/>
            <person name="Banfield J.F."/>
        </authorList>
    </citation>
    <scope>NUCLEOTIDE SEQUENCE [LARGE SCALE GENOMIC DNA]</scope>
</reference>
<dbReference type="GO" id="GO:0046872">
    <property type="term" value="F:metal ion binding"/>
    <property type="evidence" value="ECO:0007669"/>
    <property type="project" value="UniProtKB-KW"/>
</dbReference>
<dbReference type="Proteomes" id="UP000054598">
    <property type="component" value="Unassembled WGS sequence"/>
</dbReference>
<evidence type="ECO:0000256" key="5">
    <source>
        <dbReference type="ARBA" id="ARBA00023004"/>
    </source>
</evidence>
<dbReference type="GO" id="GO:0003824">
    <property type="term" value="F:catalytic activity"/>
    <property type="evidence" value="ECO:0007669"/>
    <property type="project" value="InterPro"/>
</dbReference>
<dbReference type="InterPro" id="IPR007197">
    <property type="entry name" value="rSAM"/>
</dbReference>
<name>A0A101IVQ6_9EURY</name>
<dbReference type="GO" id="GO:0051539">
    <property type="term" value="F:4 iron, 4 sulfur cluster binding"/>
    <property type="evidence" value="ECO:0007669"/>
    <property type="project" value="UniProtKB-KW"/>
</dbReference>
<dbReference type="AlphaFoldDB" id="A0A101IVQ6"/>
<dbReference type="Pfam" id="PF04055">
    <property type="entry name" value="Radical_SAM"/>
    <property type="match status" value="1"/>
</dbReference>
<dbReference type="InterPro" id="IPR013785">
    <property type="entry name" value="Aldolase_TIM"/>
</dbReference>
<evidence type="ECO:0000256" key="3">
    <source>
        <dbReference type="ARBA" id="ARBA00022691"/>
    </source>
</evidence>
<accession>A0A101IVQ6</accession>
<dbReference type="PATRIC" id="fig|2198.3.peg.685"/>
<keyword evidence="3" id="KW-0949">S-adenosyl-L-methionine</keyword>
<dbReference type="InterPro" id="IPR058240">
    <property type="entry name" value="rSAM_sf"/>
</dbReference>
<dbReference type="CDD" id="cd01335">
    <property type="entry name" value="Radical_SAM"/>
    <property type="match status" value="1"/>
</dbReference>
<evidence type="ECO:0000256" key="6">
    <source>
        <dbReference type="ARBA" id="ARBA00023014"/>
    </source>
</evidence>
<dbReference type="InterPro" id="IPR034457">
    <property type="entry name" value="Organic_radical-activating"/>
</dbReference>
<dbReference type="PANTHER" id="PTHR30352:SF5">
    <property type="entry name" value="PYRUVATE FORMATE-LYASE 1-ACTIVATING ENZYME"/>
    <property type="match status" value="1"/>
</dbReference>
<protein>
    <submittedName>
        <fullName evidence="8">Radical SAM domain protein</fullName>
    </submittedName>
</protein>
<dbReference type="SUPFAM" id="SSF102114">
    <property type="entry name" value="Radical SAM enzymes"/>
    <property type="match status" value="1"/>
</dbReference>
<evidence type="ECO:0000256" key="1">
    <source>
        <dbReference type="ARBA" id="ARBA00001966"/>
    </source>
</evidence>
<organism evidence="8 9">
    <name type="scientific">Methanoculleus marisnigri</name>
    <dbReference type="NCBI Taxonomy" id="2198"/>
    <lineage>
        <taxon>Archaea</taxon>
        <taxon>Methanobacteriati</taxon>
        <taxon>Methanobacteriota</taxon>
        <taxon>Stenosarchaea group</taxon>
        <taxon>Methanomicrobia</taxon>
        <taxon>Methanomicrobiales</taxon>
        <taxon>Methanomicrobiaceae</taxon>
        <taxon>Methanoculleus</taxon>
    </lineage>
</organism>
<feature type="non-terminal residue" evidence="8">
    <location>
        <position position="1"/>
    </location>
</feature>
<evidence type="ECO:0000313" key="8">
    <source>
        <dbReference type="EMBL" id="KUL02019.1"/>
    </source>
</evidence>
<evidence type="ECO:0000313" key="9">
    <source>
        <dbReference type="Proteomes" id="UP000054598"/>
    </source>
</evidence>
<evidence type="ECO:0000256" key="4">
    <source>
        <dbReference type="ARBA" id="ARBA00022723"/>
    </source>
</evidence>
<keyword evidence="6" id="KW-0411">Iron-sulfur</keyword>
<dbReference type="Gene3D" id="3.20.20.70">
    <property type="entry name" value="Aldolase class I"/>
    <property type="match status" value="1"/>
</dbReference>
<dbReference type="PROSITE" id="PS51918">
    <property type="entry name" value="RADICAL_SAM"/>
    <property type="match status" value="1"/>
</dbReference>
<dbReference type="PANTHER" id="PTHR30352">
    <property type="entry name" value="PYRUVATE FORMATE-LYASE-ACTIVATING ENZYME"/>
    <property type="match status" value="1"/>
</dbReference>
<dbReference type="SFLD" id="SFLDS00029">
    <property type="entry name" value="Radical_SAM"/>
    <property type="match status" value="1"/>
</dbReference>
<keyword evidence="5" id="KW-0408">Iron</keyword>
<comment type="caution">
    <text evidence="8">The sequence shown here is derived from an EMBL/GenBank/DDBJ whole genome shotgun (WGS) entry which is preliminary data.</text>
</comment>
<sequence>NLYYLENTTVYWDRQTAFLPRLKPGVSCLIFMKDLESCRLCEWRCSVDRLRGERGVCRVGRAEVAATMCSGSLASYIVTLLGCCYRCLHCNAYRISQYPDPGWQYAGYVPAAVLVAEARERIAAYRGRRIRTIGFTGGDPIIHLPYIEEVAAEVKRQGLDLGIGISTGGFATEATMERIVDLCRVITLEIKAWSDPVHRALTGAPVGPVLRNAEYLVHEGRDRIRVFRTVVIPGMTDGEVGAVAAFIASLDPGVPYRLIGFRPNNVLYYHPGPSKEQMERLCSVCRDMGLEDVAWSGYYPETVPDEVAAGAARLTAAYGGEPRAALTAAYAAACGCPTHPRDCGACPLRDRCPATLREPWRGR</sequence>
<keyword evidence="4" id="KW-0479">Metal-binding</keyword>
<proteinExistence type="predicted"/>
<feature type="domain" description="Radical SAM core" evidence="7">
    <location>
        <begin position="69"/>
        <end position="300"/>
    </location>
</feature>
<gene>
    <name evidence="8" type="ORF">XE10_0838</name>
</gene>
<keyword evidence="2" id="KW-0004">4Fe-4S</keyword>
<evidence type="ECO:0000259" key="7">
    <source>
        <dbReference type="PROSITE" id="PS51918"/>
    </source>
</evidence>
<comment type="cofactor">
    <cofactor evidence="1">
        <name>[4Fe-4S] cluster</name>
        <dbReference type="ChEBI" id="CHEBI:49883"/>
    </cofactor>
</comment>